<evidence type="ECO:0000313" key="6">
    <source>
        <dbReference type="Proteomes" id="UP000482054"/>
    </source>
</evidence>
<dbReference type="RefSeq" id="WP_002866775.1">
    <property type="nucleotide sequence ID" value="NZ_AP028380.1"/>
</dbReference>
<keyword evidence="1" id="KW-1277">Toxin-antitoxin system</keyword>
<evidence type="ECO:0000256" key="1">
    <source>
        <dbReference type="ARBA" id="ARBA00022649"/>
    </source>
</evidence>
<dbReference type="EMBL" id="AAMOXJ010000002">
    <property type="protein sequence ID" value="EDJ6168372.1"/>
    <property type="molecule type" value="Genomic_DNA"/>
</dbReference>
<dbReference type="Pfam" id="PF05016">
    <property type="entry name" value="ParE_toxin"/>
    <property type="match status" value="1"/>
</dbReference>
<organism evidence="2 5">
    <name type="scientific">Campylobacter jejuni</name>
    <dbReference type="NCBI Taxonomy" id="197"/>
    <lineage>
        <taxon>Bacteria</taxon>
        <taxon>Pseudomonadati</taxon>
        <taxon>Campylobacterota</taxon>
        <taxon>Epsilonproteobacteria</taxon>
        <taxon>Campylobacterales</taxon>
        <taxon>Campylobacteraceae</taxon>
        <taxon>Campylobacter</taxon>
    </lineage>
</organism>
<protein>
    <submittedName>
        <fullName evidence="2">Type II toxin-antitoxin system RelE/ParE family toxin</fullName>
    </submittedName>
</protein>
<reference evidence="4" key="2">
    <citation type="submission" date="2021-02" db="EMBL/GenBank/DDBJ databases">
        <authorList>
            <consortium name="PulseNet: The National Subtyping Network for Foodborne Disease Surveillance"/>
        </authorList>
    </citation>
    <scope>NUCLEOTIDE SEQUENCE</scope>
    <source>
        <strain evidence="4">PNUSAC020384</strain>
    </source>
</reference>
<dbReference type="Gene3D" id="3.30.2310.20">
    <property type="entry name" value="RelE-like"/>
    <property type="match status" value="1"/>
</dbReference>
<dbReference type="AlphaFoldDB" id="A0A1L7J376"/>
<evidence type="ECO:0000313" key="4">
    <source>
        <dbReference type="EMBL" id="EHB2512261.1"/>
    </source>
</evidence>
<accession>A0A1L7J376</accession>
<reference evidence="5 6" key="1">
    <citation type="submission" date="2019-10" db="EMBL/GenBank/DDBJ databases">
        <authorList>
            <consortium name="PulseNet: The National Subtyping Network for Foodborne Disease Surveillance"/>
            <person name="Tarr C.L."/>
            <person name="Trees E."/>
            <person name="Katz L.S."/>
            <person name="Carleton-Romer H.A."/>
            <person name="Stroika S."/>
            <person name="Kucerova Z."/>
            <person name="Roache K.F."/>
            <person name="Sabol A.L."/>
            <person name="Besser J."/>
            <person name="Gerner-Smidt P."/>
        </authorList>
    </citation>
    <scope>NUCLEOTIDE SEQUENCE [LARGE SCALE GENOMIC DNA]</scope>
    <source>
        <strain evidence="2 5">PNUSAC012091</strain>
        <strain evidence="3 6">PNUSAC012955</strain>
    </source>
</reference>
<evidence type="ECO:0000313" key="5">
    <source>
        <dbReference type="Proteomes" id="UP000421425"/>
    </source>
</evidence>
<dbReference type="EMBL" id="AALHBX010000068">
    <property type="protein sequence ID" value="ECZ5738875.1"/>
    <property type="molecule type" value="Genomic_DNA"/>
</dbReference>
<gene>
    <name evidence="2" type="ORF">F8Y55_09810</name>
    <name evidence="3" type="ORF">GFF90_02015</name>
    <name evidence="4" type="ORF">JYC20_001434</name>
</gene>
<comment type="caution">
    <text evidence="2">The sequence shown here is derived from an EMBL/GenBank/DDBJ whole genome shotgun (WGS) entry which is preliminary data.</text>
</comment>
<evidence type="ECO:0000313" key="2">
    <source>
        <dbReference type="EMBL" id="ECZ5738875.1"/>
    </source>
</evidence>
<dbReference type="EMBL" id="AAYVUT010000009">
    <property type="protein sequence ID" value="EHB2512261.1"/>
    <property type="molecule type" value="Genomic_DNA"/>
</dbReference>
<dbReference type="InterPro" id="IPR007712">
    <property type="entry name" value="RelE/ParE_toxin"/>
</dbReference>
<dbReference type="Proteomes" id="UP000421425">
    <property type="component" value="Unassembled WGS sequence"/>
</dbReference>
<name>A0A1L7J376_CAMJU</name>
<evidence type="ECO:0000313" key="3">
    <source>
        <dbReference type="EMBL" id="EDJ6168372.1"/>
    </source>
</evidence>
<dbReference type="Proteomes" id="UP000482054">
    <property type="component" value="Unassembled WGS sequence"/>
</dbReference>
<proteinExistence type="predicted"/>
<sequence>MKIVPTPKFKNELRHIVNFIKLDSSFYAKEFLNDINSICKNLSFMPYKNRKSLSFDNENIRDLIFKGYIIPYLIDKSKNEIVILGIYKSNLWD</sequence>
<dbReference type="InterPro" id="IPR035093">
    <property type="entry name" value="RelE/ParE_toxin_dom_sf"/>
</dbReference>
<dbReference type="Proteomes" id="UP000735326">
    <property type="component" value="Unassembled WGS sequence"/>
</dbReference>
<dbReference type="OMA" id="CRKSIYF"/>